<feature type="non-terminal residue" evidence="1">
    <location>
        <position position="58"/>
    </location>
</feature>
<accession>A0A6H5HSK4</accession>
<name>A0A6H5HSK4_9HEMI</name>
<evidence type="ECO:0000313" key="2">
    <source>
        <dbReference type="Proteomes" id="UP000479000"/>
    </source>
</evidence>
<evidence type="ECO:0000313" key="1">
    <source>
        <dbReference type="EMBL" id="CAB0020659.1"/>
    </source>
</evidence>
<sequence>MERVAGRLRRRDTWLRVGHLPTTGDQLFGKEPPPIGLPWDEVAEENHAPGCQDVSIAD</sequence>
<dbReference type="EMBL" id="CADCXU010035479">
    <property type="protein sequence ID" value="CAB0020659.1"/>
    <property type="molecule type" value="Genomic_DNA"/>
</dbReference>
<organism evidence="1 2">
    <name type="scientific">Nesidiocoris tenuis</name>
    <dbReference type="NCBI Taxonomy" id="355587"/>
    <lineage>
        <taxon>Eukaryota</taxon>
        <taxon>Metazoa</taxon>
        <taxon>Ecdysozoa</taxon>
        <taxon>Arthropoda</taxon>
        <taxon>Hexapoda</taxon>
        <taxon>Insecta</taxon>
        <taxon>Pterygota</taxon>
        <taxon>Neoptera</taxon>
        <taxon>Paraneoptera</taxon>
        <taxon>Hemiptera</taxon>
        <taxon>Heteroptera</taxon>
        <taxon>Panheteroptera</taxon>
        <taxon>Cimicomorpha</taxon>
        <taxon>Miridae</taxon>
        <taxon>Dicyphina</taxon>
        <taxon>Nesidiocoris</taxon>
    </lineage>
</organism>
<gene>
    <name evidence="1" type="ORF">NTEN_LOCUS24231</name>
</gene>
<keyword evidence="2" id="KW-1185">Reference proteome</keyword>
<reference evidence="1 2" key="1">
    <citation type="submission" date="2020-02" db="EMBL/GenBank/DDBJ databases">
        <authorList>
            <person name="Ferguson B K."/>
        </authorList>
    </citation>
    <scope>NUCLEOTIDE SEQUENCE [LARGE SCALE GENOMIC DNA]</scope>
</reference>
<dbReference type="AlphaFoldDB" id="A0A6H5HSK4"/>
<protein>
    <submittedName>
        <fullName evidence="1">Uncharacterized protein</fullName>
    </submittedName>
</protein>
<proteinExistence type="predicted"/>
<dbReference type="Proteomes" id="UP000479000">
    <property type="component" value="Unassembled WGS sequence"/>
</dbReference>